<dbReference type="SMART" id="SM00530">
    <property type="entry name" value="HTH_XRE"/>
    <property type="match status" value="1"/>
</dbReference>
<dbReference type="GO" id="GO:0003677">
    <property type="term" value="F:DNA binding"/>
    <property type="evidence" value="ECO:0007669"/>
    <property type="project" value="InterPro"/>
</dbReference>
<keyword evidence="3" id="KW-1185">Reference proteome</keyword>
<evidence type="ECO:0000313" key="2">
    <source>
        <dbReference type="EMBL" id="GLY69712.1"/>
    </source>
</evidence>
<gene>
    <name evidence="2" type="ORF">Atai01_63310</name>
</gene>
<dbReference type="InterPro" id="IPR001387">
    <property type="entry name" value="Cro/C1-type_HTH"/>
</dbReference>
<dbReference type="PROSITE" id="PS50943">
    <property type="entry name" value="HTH_CROC1"/>
    <property type="match status" value="1"/>
</dbReference>
<dbReference type="Pfam" id="PF13560">
    <property type="entry name" value="HTH_31"/>
    <property type="match status" value="1"/>
</dbReference>
<proteinExistence type="predicted"/>
<sequence length="431" mass="46904">MTNRRDALAARREAMGFTQESFAIRLNVELSTVGRWERGTLTPQPWRRPRIAAALGVSLEQLNELLTGSTTVSPGRPQTAMPQVESASRFDHALVVGDARDAARFAHHINATRISSGALDQISIEVRRFATDYVSQPLSELFVDIRELRGAVVRLMENNRFPIQMRELYLAAGRLSGLQAHICLDLGHYRAAHTHADTAFLCAELAGHNGMQAWVRGLQSLIAYWDGQLADAVEFARDGVRYCSKGSIAARLPSLEARACAIRGDTHGALAALASAEQARARIETEDDDAGVFTFPSAKQAVYAGTTLLALGNRATAVRAARESSYALRLYQAAPPADRSTGDMLAARLDLGRAYLIQDDLDGLAEQLRFVLVTPQVRRTASIVKRAAGIGENITCSRYAHSPQARQIRMEITSFCAPPPALPPAPHAEAT</sequence>
<comment type="caution">
    <text evidence="2">The sequence shown here is derived from an EMBL/GenBank/DDBJ whole genome shotgun (WGS) entry which is preliminary data.</text>
</comment>
<dbReference type="InterPro" id="IPR010982">
    <property type="entry name" value="Lambda_DNA-bd_dom_sf"/>
</dbReference>
<dbReference type="Gene3D" id="1.10.260.40">
    <property type="entry name" value="lambda repressor-like DNA-binding domains"/>
    <property type="match status" value="1"/>
</dbReference>
<protein>
    <recommendedName>
        <fullName evidence="1">HTH cro/C1-type domain-containing protein</fullName>
    </recommendedName>
</protein>
<accession>A0A9W6VJR5</accession>
<evidence type="ECO:0000313" key="3">
    <source>
        <dbReference type="Proteomes" id="UP001165136"/>
    </source>
</evidence>
<dbReference type="AlphaFoldDB" id="A0A9W6VJR5"/>
<dbReference type="RefSeq" id="WP_285489165.1">
    <property type="nucleotide sequence ID" value="NZ_BSTI01000018.1"/>
</dbReference>
<evidence type="ECO:0000259" key="1">
    <source>
        <dbReference type="PROSITE" id="PS50943"/>
    </source>
</evidence>
<dbReference type="EMBL" id="BSTI01000018">
    <property type="protein sequence ID" value="GLY69712.1"/>
    <property type="molecule type" value="Genomic_DNA"/>
</dbReference>
<name>A0A9W6VJR5_9PSEU</name>
<reference evidence="2" key="1">
    <citation type="submission" date="2023-03" db="EMBL/GenBank/DDBJ databases">
        <title>Amycolatopsis taiwanensis NBRC 103393.</title>
        <authorList>
            <person name="Ichikawa N."/>
            <person name="Sato H."/>
            <person name="Tonouchi N."/>
        </authorList>
    </citation>
    <scope>NUCLEOTIDE SEQUENCE</scope>
    <source>
        <strain evidence="2">NBRC 103393</strain>
    </source>
</reference>
<dbReference type="Proteomes" id="UP001165136">
    <property type="component" value="Unassembled WGS sequence"/>
</dbReference>
<dbReference type="CDD" id="cd00093">
    <property type="entry name" value="HTH_XRE"/>
    <property type="match status" value="1"/>
</dbReference>
<dbReference type="SUPFAM" id="SSF47413">
    <property type="entry name" value="lambda repressor-like DNA-binding domains"/>
    <property type="match status" value="1"/>
</dbReference>
<organism evidence="2 3">
    <name type="scientific">Amycolatopsis taiwanensis</name>
    <dbReference type="NCBI Taxonomy" id="342230"/>
    <lineage>
        <taxon>Bacteria</taxon>
        <taxon>Bacillati</taxon>
        <taxon>Actinomycetota</taxon>
        <taxon>Actinomycetes</taxon>
        <taxon>Pseudonocardiales</taxon>
        <taxon>Pseudonocardiaceae</taxon>
        <taxon>Amycolatopsis</taxon>
    </lineage>
</organism>
<feature type="domain" description="HTH cro/C1-type" evidence="1">
    <location>
        <begin position="8"/>
        <end position="62"/>
    </location>
</feature>